<feature type="compositionally biased region" description="Basic residues" evidence="1">
    <location>
        <begin position="180"/>
        <end position="192"/>
    </location>
</feature>
<feature type="compositionally biased region" description="Basic and acidic residues" evidence="1">
    <location>
        <begin position="91"/>
        <end position="106"/>
    </location>
</feature>
<feature type="non-terminal residue" evidence="2">
    <location>
        <position position="261"/>
    </location>
</feature>
<feature type="compositionally biased region" description="Basic residues" evidence="1">
    <location>
        <begin position="60"/>
        <end position="74"/>
    </location>
</feature>
<organism evidence="2">
    <name type="scientific">uncultured Solirubrobacteraceae bacterium</name>
    <dbReference type="NCBI Taxonomy" id="1162706"/>
    <lineage>
        <taxon>Bacteria</taxon>
        <taxon>Bacillati</taxon>
        <taxon>Actinomycetota</taxon>
        <taxon>Thermoleophilia</taxon>
        <taxon>Solirubrobacterales</taxon>
        <taxon>Solirubrobacteraceae</taxon>
        <taxon>environmental samples</taxon>
    </lineage>
</organism>
<dbReference type="EC" id="5.1.1.7" evidence="2"/>
<feature type="compositionally biased region" description="Basic residues" evidence="1">
    <location>
        <begin position="32"/>
        <end position="44"/>
    </location>
</feature>
<keyword evidence="2" id="KW-0413">Isomerase</keyword>
<gene>
    <name evidence="2" type="ORF">AVDCRST_MAG85-1414</name>
</gene>
<proteinExistence type="predicted"/>
<evidence type="ECO:0000313" key="2">
    <source>
        <dbReference type="EMBL" id="CAA9494864.1"/>
    </source>
</evidence>
<feature type="region of interest" description="Disordered" evidence="1">
    <location>
        <begin position="1"/>
        <end position="261"/>
    </location>
</feature>
<feature type="compositionally biased region" description="Basic residues" evidence="1">
    <location>
        <begin position="200"/>
        <end position="215"/>
    </location>
</feature>
<accession>A0A6J4SC13</accession>
<feature type="compositionally biased region" description="Low complexity" evidence="1">
    <location>
        <begin position="128"/>
        <end position="138"/>
    </location>
</feature>
<protein>
    <submittedName>
        <fullName evidence="2">Diaminopimelate epimerase</fullName>
        <ecNumber evidence="2">5.1.1.7</ecNumber>
    </submittedName>
</protein>
<reference evidence="2" key="1">
    <citation type="submission" date="2020-02" db="EMBL/GenBank/DDBJ databases">
        <authorList>
            <person name="Meier V. D."/>
        </authorList>
    </citation>
    <scope>NUCLEOTIDE SEQUENCE</scope>
    <source>
        <strain evidence="2">AVDCRST_MAG85</strain>
    </source>
</reference>
<dbReference type="AlphaFoldDB" id="A0A6J4SC13"/>
<feature type="non-terminal residue" evidence="2">
    <location>
        <position position="1"/>
    </location>
</feature>
<dbReference type="GO" id="GO:0008837">
    <property type="term" value="F:diaminopimelate epimerase activity"/>
    <property type="evidence" value="ECO:0007669"/>
    <property type="project" value="UniProtKB-EC"/>
</dbReference>
<feature type="compositionally biased region" description="Basic and acidic residues" evidence="1">
    <location>
        <begin position="1"/>
        <end position="25"/>
    </location>
</feature>
<dbReference type="EMBL" id="CADCVT010000155">
    <property type="protein sequence ID" value="CAA9494864.1"/>
    <property type="molecule type" value="Genomic_DNA"/>
</dbReference>
<feature type="compositionally biased region" description="Basic residues" evidence="1">
    <location>
        <begin position="223"/>
        <end position="235"/>
    </location>
</feature>
<evidence type="ECO:0000256" key="1">
    <source>
        <dbReference type="SAM" id="MobiDB-lite"/>
    </source>
</evidence>
<feature type="compositionally biased region" description="Basic and acidic residues" evidence="1">
    <location>
        <begin position="152"/>
        <end position="179"/>
    </location>
</feature>
<sequence>EVREVAGTRQRLPDRRGAPRRRDGEAAVPPAPRRRRRRRARPRPGGRAGVRGAAADLQPRRQRGRAQRQRRARGAHVPAPPRVGAGQPVLDPDRRRRDPRDRPRRHDLPRRHGPREGPGGGRGRRLRLPAPGGRQPAGRDPPRNRRGGRGARPPDRRPADRVRPAVPQPHERLVLDRARARPHPRAHLRARRRRDDVERHGRHRSRAGARAARRRLAGDGRAGRRGARRRRRGGPPRRPDRLGRPGVHGHLARERTRRRAI</sequence>
<name>A0A6J4SC13_9ACTN</name>